<dbReference type="Pfam" id="PF00550">
    <property type="entry name" value="PP-binding"/>
    <property type="match status" value="1"/>
</dbReference>
<proteinExistence type="predicted"/>
<evidence type="ECO:0000313" key="5">
    <source>
        <dbReference type="Proteomes" id="UP001595997"/>
    </source>
</evidence>
<evidence type="ECO:0000256" key="1">
    <source>
        <dbReference type="ARBA" id="ARBA00022450"/>
    </source>
</evidence>
<evidence type="ECO:0000256" key="2">
    <source>
        <dbReference type="ARBA" id="ARBA00022553"/>
    </source>
</evidence>
<organism evidence="4 5">
    <name type="scientific">Streptomyces ovatisporus</name>
    <dbReference type="NCBI Taxonomy" id="1128682"/>
    <lineage>
        <taxon>Bacteria</taxon>
        <taxon>Bacillati</taxon>
        <taxon>Actinomycetota</taxon>
        <taxon>Actinomycetes</taxon>
        <taxon>Kitasatosporales</taxon>
        <taxon>Streptomycetaceae</taxon>
        <taxon>Streptomyces</taxon>
    </lineage>
</organism>
<dbReference type="InterPro" id="IPR006162">
    <property type="entry name" value="Ppantetheine_attach_site"/>
</dbReference>
<name>A0ABV9AEH0_9ACTN</name>
<keyword evidence="1" id="KW-0596">Phosphopantetheine</keyword>
<gene>
    <name evidence="4" type="ORF">ACFPA8_25030</name>
</gene>
<evidence type="ECO:0000259" key="3">
    <source>
        <dbReference type="PROSITE" id="PS50075"/>
    </source>
</evidence>
<dbReference type="EMBL" id="JBHSFH010000015">
    <property type="protein sequence ID" value="MFC4497400.1"/>
    <property type="molecule type" value="Genomic_DNA"/>
</dbReference>
<dbReference type="InterPro" id="IPR009081">
    <property type="entry name" value="PP-bd_ACP"/>
</dbReference>
<reference evidence="5" key="1">
    <citation type="journal article" date="2019" name="Int. J. Syst. Evol. Microbiol.">
        <title>The Global Catalogue of Microorganisms (GCM) 10K type strain sequencing project: providing services to taxonomists for standard genome sequencing and annotation.</title>
        <authorList>
            <consortium name="The Broad Institute Genomics Platform"/>
            <consortium name="The Broad Institute Genome Sequencing Center for Infectious Disease"/>
            <person name="Wu L."/>
            <person name="Ma J."/>
        </authorList>
    </citation>
    <scope>NUCLEOTIDE SEQUENCE [LARGE SCALE GENOMIC DNA]</scope>
    <source>
        <strain evidence="5">CGMCC 4.7357</strain>
    </source>
</reference>
<dbReference type="SMART" id="SM00823">
    <property type="entry name" value="PKS_PP"/>
    <property type="match status" value="1"/>
</dbReference>
<dbReference type="Gene3D" id="1.10.1200.10">
    <property type="entry name" value="ACP-like"/>
    <property type="match status" value="1"/>
</dbReference>
<keyword evidence="2" id="KW-0597">Phosphoprotein</keyword>
<feature type="domain" description="Carrier" evidence="3">
    <location>
        <begin position="4"/>
        <end position="82"/>
    </location>
</feature>
<dbReference type="InterPro" id="IPR020806">
    <property type="entry name" value="PKS_PP-bd"/>
</dbReference>
<comment type="caution">
    <text evidence="4">The sequence shown here is derived from an EMBL/GenBank/DDBJ whole genome shotgun (WGS) entry which is preliminary data.</text>
</comment>
<dbReference type="PROSITE" id="PS00012">
    <property type="entry name" value="PHOSPHOPANTETHEINE"/>
    <property type="match status" value="1"/>
</dbReference>
<accession>A0ABV9AEH0</accession>
<dbReference type="InterPro" id="IPR036736">
    <property type="entry name" value="ACP-like_sf"/>
</dbReference>
<dbReference type="Proteomes" id="UP001595997">
    <property type="component" value="Unassembled WGS sequence"/>
</dbReference>
<dbReference type="SUPFAM" id="SSF47336">
    <property type="entry name" value="ACP-like"/>
    <property type="match status" value="1"/>
</dbReference>
<protein>
    <submittedName>
        <fullName evidence="4">Acyl carrier protein</fullName>
    </submittedName>
</protein>
<sequence length="90" mass="9737">MTERCWDASYEKLLRGALPRLAEKETVSPDTSLKSVGLDSLAMVEVLALVENEYGITIPDEELSAGVFDTPGTLWTLVSALREQRAPGGA</sequence>
<dbReference type="RefSeq" id="WP_386452072.1">
    <property type="nucleotide sequence ID" value="NZ_JBHSFH010000015.1"/>
</dbReference>
<keyword evidence="5" id="KW-1185">Reference proteome</keyword>
<evidence type="ECO:0000313" key="4">
    <source>
        <dbReference type="EMBL" id="MFC4497400.1"/>
    </source>
</evidence>
<dbReference type="PROSITE" id="PS50075">
    <property type="entry name" value="CARRIER"/>
    <property type="match status" value="1"/>
</dbReference>